<dbReference type="PROSITE" id="PS51786">
    <property type="entry name" value="LON_PROTEOLYTIC"/>
    <property type="match status" value="1"/>
</dbReference>
<dbReference type="Pfam" id="PF05362">
    <property type="entry name" value="Lon_C"/>
    <property type="match status" value="1"/>
</dbReference>
<keyword evidence="3" id="KW-0175">Coiled coil</keyword>
<dbReference type="Pfam" id="PF20437">
    <property type="entry name" value="LonC_helical"/>
    <property type="match status" value="1"/>
</dbReference>
<gene>
    <name evidence="5" type="ORF">WM2015_532</name>
</gene>
<keyword evidence="1 2" id="KW-0645">Protease</keyword>
<dbReference type="OrthoDB" id="9758568at2"/>
<comment type="similarity">
    <text evidence="2">Belongs to the peptidase S16 family.</text>
</comment>
<evidence type="ECO:0000256" key="1">
    <source>
        <dbReference type="ARBA" id="ARBA00022670"/>
    </source>
</evidence>
<dbReference type="InterPro" id="IPR014721">
    <property type="entry name" value="Ribsml_uS5_D2-typ_fold_subgr"/>
</dbReference>
<feature type="active site" evidence="2">
    <location>
        <position position="692"/>
    </location>
</feature>
<evidence type="ECO:0000256" key="4">
    <source>
        <dbReference type="SAM" id="MobiDB-lite"/>
    </source>
</evidence>
<dbReference type="STRING" id="1579979.WM2015_532"/>
<dbReference type="InterPro" id="IPR008269">
    <property type="entry name" value="Lon_proteolytic"/>
</dbReference>
<dbReference type="PATRIC" id="fig|1579979.3.peg.537"/>
<dbReference type="GO" id="GO:0005524">
    <property type="term" value="F:ATP binding"/>
    <property type="evidence" value="ECO:0007669"/>
    <property type="project" value="InterPro"/>
</dbReference>
<feature type="active site" evidence="2">
    <location>
        <position position="649"/>
    </location>
</feature>
<dbReference type="Gene3D" id="1.10.8.60">
    <property type="match status" value="1"/>
</dbReference>
<dbReference type="EC" id="3.4.21.53" evidence="2"/>
<evidence type="ECO:0000313" key="6">
    <source>
        <dbReference type="Proteomes" id="UP000066624"/>
    </source>
</evidence>
<accession>A0A0K0XT72</accession>
<dbReference type="Pfam" id="PF13654">
    <property type="entry name" value="AAA_32"/>
    <property type="match status" value="1"/>
</dbReference>
<organism evidence="5 6">
    <name type="scientific">Wenzhouxiangella marina</name>
    <dbReference type="NCBI Taxonomy" id="1579979"/>
    <lineage>
        <taxon>Bacteria</taxon>
        <taxon>Pseudomonadati</taxon>
        <taxon>Pseudomonadota</taxon>
        <taxon>Gammaproteobacteria</taxon>
        <taxon>Chromatiales</taxon>
        <taxon>Wenzhouxiangellaceae</taxon>
        <taxon>Wenzhouxiangella</taxon>
    </lineage>
</organism>
<keyword evidence="2" id="KW-0378">Hydrolase</keyword>
<dbReference type="EMBL" id="CP012154">
    <property type="protein sequence ID" value="AKS40914.1"/>
    <property type="molecule type" value="Genomic_DNA"/>
</dbReference>
<dbReference type="InterPro" id="IPR041699">
    <property type="entry name" value="AAA_32"/>
</dbReference>
<dbReference type="Gene3D" id="3.30.230.10">
    <property type="match status" value="1"/>
</dbReference>
<dbReference type="KEGG" id="wma:WM2015_532"/>
<dbReference type="InterPro" id="IPR020568">
    <property type="entry name" value="Ribosomal_Su5_D2-typ_SF"/>
</dbReference>
<name>A0A0K0XT72_9GAMM</name>
<dbReference type="Gene3D" id="3.40.50.300">
    <property type="entry name" value="P-loop containing nucleotide triphosphate hydrolases"/>
    <property type="match status" value="2"/>
</dbReference>
<dbReference type="SUPFAM" id="SSF54211">
    <property type="entry name" value="Ribosomal protein S5 domain 2-like"/>
    <property type="match status" value="1"/>
</dbReference>
<dbReference type="InterPro" id="IPR027065">
    <property type="entry name" value="Lon_Prtase"/>
</dbReference>
<evidence type="ECO:0000256" key="2">
    <source>
        <dbReference type="PROSITE-ProRule" id="PRU01122"/>
    </source>
</evidence>
<dbReference type="InterPro" id="IPR046843">
    <property type="entry name" value="LonB_AAA-LID"/>
</dbReference>
<dbReference type="RefSeq" id="WP_049724588.1">
    <property type="nucleotide sequence ID" value="NZ_CP012154.1"/>
</dbReference>
<feature type="region of interest" description="Disordered" evidence="4">
    <location>
        <begin position="785"/>
        <end position="806"/>
    </location>
</feature>
<dbReference type="InterPro" id="IPR027417">
    <property type="entry name" value="P-loop_NTPase"/>
</dbReference>
<reference evidence="5 6" key="1">
    <citation type="submission" date="2015-07" db="EMBL/GenBank/DDBJ databases">
        <authorList>
            <person name="Noorani M."/>
        </authorList>
    </citation>
    <scope>NUCLEOTIDE SEQUENCE [LARGE SCALE GENOMIC DNA]</scope>
    <source>
        <strain evidence="5 6">KCTC 42284</strain>
    </source>
</reference>
<dbReference type="PRINTS" id="PR00830">
    <property type="entry name" value="ENDOLAPTASE"/>
</dbReference>
<dbReference type="InterPro" id="IPR046844">
    <property type="entry name" value="Lon-like_helical"/>
</dbReference>
<dbReference type="GO" id="GO:0004176">
    <property type="term" value="F:ATP-dependent peptidase activity"/>
    <property type="evidence" value="ECO:0007669"/>
    <property type="project" value="UniProtKB-UniRule"/>
</dbReference>
<keyword evidence="6" id="KW-1185">Reference proteome</keyword>
<proteinExistence type="inferred from homology"/>
<dbReference type="Proteomes" id="UP000066624">
    <property type="component" value="Chromosome"/>
</dbReference>
<dbReference type="GO" id="GO:0004252">
    <property type="term" value="F:serine-type endopeptidase activity"/>
    <property type="evidence" value="ECO:0007669"/>
    <property type="project" value="UniProtKB-UniRule"/>
</dbReference>
<feature type="coiled-coil region" evidence="3">
    <location>
        <begin position="201"/>
        <end position="232"/>
    </location>
</feature>
<sequence>MPDRTPIQPLKAEALYRSCPPEAFTFKTTDQLDSLPLPWGQDRAMRALDFGSQMDNRGFNVFVLASPDTGALEQVRAFLEDRASHQPVPDDWCYLYNFDEPDCPRALRLPAGLGHRLRSDLHMLIDELGTGVPAVFESEEYQSRLNELQERFNAHQQQEFEKIGEEAARQDIALISTPTGFTLAPMKDGEVIEPDDYDKLSDEAREQIEAKVAELQKKLQQVVAQLPRLRKDARRQVRKLNEDMLQFALGGPLGELKQRWADHPEVLHHFDRIAEDVVENAQAFHGSHQSGPPEELVLRYRANLIVDHDEQTGAPVIYEDLPNHNHLVGSIEQQIRDGALVTDFSMIRAGALHRANGGSLVLDVRRVLSHPLAWESLKRVLASGEVRIESLERTYGLASTSTLTPEPIPVKLKVVLLGERRLFDLLSYYDPDFSRLFKVEADFSEVLERRDEDHEFLARLIATLGRRAEVRPLDAPAVARVLEHASRLAGDQRKLTAHDQVLVDLLLEADHYAAQAEADWISRSQIDQAIDARRDRVSRHRERALEQIERGIVLLDMQGAVVGQVNGLAVYRASRCEFGLPSRITATARPGKGQVIDIEREAKLGGSIHTKAVMILSRYIAQRYAADRELSLSASLAFEQSYGGVDGDSASVAEVCALLSALAQVGLKQNLAVTGSINQHGQVQAVGGVNEKIEGFFSVCRNAGQLGDAGVLLPASNVEHLMLEHEVVEAVRRGEFAIYPIRSVDEALALMVDLPLGEADAEGRYPADSFHGRVAARLEAFAKVARPGNGRSRSNGDTDNGSDDGS</sequence>
<dbReference type="AlphaFoldDB" id="A0A0K0XT72"/>
<comment type="catalytic activity">
    <reaction evidence="2">
        <text>Hydrolysis of proteins in presence of ATP.</text>
        <dbReference type="EC" id="3.4.21.53"/>
    </reaction>
</comment>
<keyword evidence="2" id="KW-0720">Serine protease</keyword>
<dbReference type="Pfam" id="PF20436">
    <property type="entry name" value="LonB_AAA-LID"/>
    <property type="match status" value="1"/>
</dbReference>
<evidence type="ECO:0000313" key="5">
    <source>
        <dbReference type="EMBL" id="AKS40914.1"/>
    </source>
</evidence>
<dbReference type="GO" id="GO:0030163">
    <property type="term" value="P:protein catabolic process"/>
    <property type="evidence" value="ECO:0007669"/>
    <property type="project" value="InterPro"/>
</dbReference>
<dbReference type="GO" id="GO:0006508">
    <property type="term" value="P:proteolysis"/>
    <property type="evidence" value="ECO:0007669"/>
    <property type="project" value="UniProtKB-KW"/>
</dbReference>
<protein>
    <recommendedName>
        <fullName evidence="2">endopeptidase La</fullName>
        <ecNumber evidence="2">3.4.21.53</ecNumber>
    </recommendedName>
</protein>
<evidence type="ECO:0000256" key="3">
    <source>
        <dbReference type="SAM" id="Coils"/>
    </source>
</evidence>
<dbReference type="PANTHER" id="PTHR10046">
    <property type="entry name" value="ATP DEPENDENT LON PROTEASE FAMILY MEMBER"/>
    <property type="match status" value="1"/>
</dbReference>